<dbReference type="Proteomes" id="UP000594688">
    <property type="component" value="Chromosome"/>
</dbReference>
<reference evidence="2 3" key="1">
    <citation type="submission" date="2020-02" db="EMBL/GenBank/DDBJ databases">
        <title>Genomic and physiological characterization of two novel Nitrospinaceae genera.</title>
        <authorList>
            <person name="Mueller A.J."/>
            <person name="Jung M.-Y."/>
            <person name="Strachan C.R."/>
            <person name="Herbold C.W."/>
            <person name="Kirkegaard R.H."/>
            <person name="Daims H."/>
        </authorList>
    </citation>
    <scope>NUCLEOTIDE SEQUENCE [LARGE SCALE GENOMIC DNA]</scope>
    <source>
        <strain evidence="2">EB</strain>
    </source>
</reference>
<dbReference type="Pfam" id="PF13740">
    <property type="entry name" value="ACT_6"/>
    <property type="match status" value="2"/>
</dbReference>
<dbReference type="KEGG" id="nli:G3M70_09830"/>
<accession>A0A7T0BX74</accession>
<name>A0A7T0BX74_9BACT</name>
<evidence type="ECO:0000313" key="3">
    <source>
        <dbReference type="Proteomes" id="UP000594688"/>
    </source>
</evidence>
<feature type="domain" description="ACT" evidence="1">
    <location>
        <begin position="92"/>
        <end position="167"/>
    </location>
</feature>
<dbReference type="AlphaFoldDB" id="A0A7T0BX74"/>
<organism evidence="2 3">
    <name type="scientific">Candidatus Nitronauta litoralis</name>
    <dbReference type="NCBI Taxonomy" id="2705533"/>
    <lineage>
        <taxon>Bacteria</taxon>
        <taxon>Pseudomonadati</taxon>
        <taxon>Nitrospinota/Tectimicrobiota group</taxon>
        <taxon>Nitrospinota</taxon>
        <taxon>Nitrospinia</taxon>
        <taxon>Nitrospinales</taxon>
        <taxon>Nitrospinaceae</taxon>
        <taxon>Candidatus Nitronauta</taxon>
    </lineage>
</organism>
<dbReference type="PANTHER" id="PTHR34875">
    <property type="entry name" value="UPF0237 PROTEIN MJ1558"/>
    <property type="match status" value="1"/>
</dbReference>
<evidence type="ECO:0000313" key="2">
    <source>
        <dbReference type="EMBL" id="QPJ62152.1"/>
    </source>
</evidence>
<feature type="domain" description="ACT" evidence="1">
    <location>
        <begin position="6"/>
        <end position="81"/>
    </location>
</feature>
<dbReference type="SUPFAM" id="SSF55021">
    <property type="entry name" value="ACT-like"/>
    <property type="match status" value="2"/>
</dbReference>
<protein>
    <submittedName>
        <fullName evidence="2">Amino acid-binding protein</fullName>
    </submittedName>
</protein>
<dbReference type="EMBL" id="CP048685">
    <property type="protein sequence ID" value="QPJ62152.1"/>
    <property type="molecule type" value="Genomic_DNA"/>
</dbReference>
<sequence>MKNWFMLTLVGKDRAGIVAGVTRALYEGGCNLGEASMVRLGGMFTIMMMVESDHDRAHLESLTRPADDSAGLRVHIDRIEGSLHNHIEPNYRFTVYGADQAGIVAETTEALARLGLNIINLESDVGGTKENPIYILHIEGQTKKKHEKIEKALDELSQRKNIEIRITPINTLIG</sequence>
<gene>
    <name evidence="2" type="ORF">G3M70_09830</name>
</gene>
<dbReference type="InterPro" id="IPR002912">
    <property type="entry name" value="ACT_dom"/>
</dbReference>
<dbReference type="InterPro" id="IPR045865">
    <property type="entry name" value="ACT-like_dom_sf"/>
</dbReference>
<dbReference type="PROSITE" id="PS51671">
    <property type="entry name" value="ACT"/>
    <property type="match status" value="2"/>
</dbReference>
<dbReference type="InterPro" id="IPR050990">
    <property type="entry name" value="UPF0237/GcvR_regulator"/>
</dbReference>
<dbReference type="PANTHER" id="PTHR34875:SF6">
    <property type="entry name" value="UPF0237 PROTEIN MJ1558"/>
    <property type="match status" value="1"/>
</dbReference>
<proteinExistence type="predicted"/>
<evidence type="ECO:0000259" key="1">
    <source>
        <dbReference type="PROSITE" id="PS51671"/>
    </source>
</evidence>
<dbReference type="Gene3D" id="3.30.70.260">
    <property type="match status" value="2"/>
</dbReference>